<dbReference type="EMBL" id="FUWZ01000005">
    <property type="protein sequence ID" value="SKA39855.1"/>
    <property type="molecule type" value="Genomic_DNA"/>
</dbReference>
<feature type="transmembrane region" description="Helical" evidence="7">
    <location>
        <begin position="211"/>
        <end position="228"/>
    </location>
</feature>
<dbReference type="RefSeq" id="WP_078671893.1">
    <property type="nucleotide sequence ID" value="NZ_FUWZ01000005.1"/>
</dbReference>
<feature type="transmembrane region" description="Helical" evidence="7">
    <location>
        <begin position="62"/>
        <end position="81"/>
    </location>
</feature>
<dbReference type="PANTHER" id="PTHR30106">
    <property type="entry name" value="INNER MEMBRANE PROTEIN YEIH-RELATED"/>
    <property type="match status" value="1"/>
</dbReference>
<keyword evidence="5 7" id="KW-1133">Transmembrane helix</keyword>
<dbReference type="STRING" id="634771.SAMN04488128_10576"/>
<dbReference type="Pfam" id="PF03601">
    <property type="entry name" value="Cons_hypoth698"/>
    <property type="match status" value="1"/>
</dbReference>
<gene>
    <name evidence="8" type="ORF">SAMN04488128_10576</name>
</gene>
<name>A0A1T4TH90_9BACT</name>
<reference evidence="9" key="1">
    <citation type="submission" date="2017-02" db="EMBL/GenBank/DDBJ databases">
        <authorList>
            <person name="Varghese N."/>
            <person name="Submissions S."/>
        </authorList>
    </citation>
    <scope>NUCLEOTIDE SEQUENCE [LARGE SCALE GENOMIC DNA]</scope>
    <source>
        <strain evidence="9">DSM 22224</strain>
    </source>
</reference>
<dbReference type="PANTHER" id="PTHR30106:SF1">
    <property type="entry name" value="UPF0324 MEMBRANE PROTEIN FN0533"/>
    <property type="match status" value="1"/>
</dbReference>
<evidence type="ECO:0000313" key="8">
    <source>
        <dbReference type="EMBL" id="SKA39855.1"/>
    </source>
</evidence>
<evidence type="ECO:0000256" key="2">
    <source>
        <dbReference type="ARBA" id="ARBA00007977"/>
    </source>
</evidence>
<proteinExistence type="inferred from homology"/>
<comment type="similarity">
    <text evidence="2">Belongs to the UPF0324 family.</text>
</comment>
<feature type="transmembrane region" description="Helical" evidence="7">
    <location>
        <begin position="300"/>
        <end position="318"/>
    </location>
</feature>
<feature type="transmembrane region" description="Helical" evidence="7">
    <location>
        <begin position="20"/>
        <end position="42"/>
    </location>
</feature>
<evidence type="ECO:0000256" key="1">
    <source>
        <dbReference type="ARBA" id="ARBA00004651"/>
    </source>
</evidence>
<feature type="transmembrane region" description="Helical" evidence="7">
    <location>
        <begin position="88"/>
        <end position="109"/>
    </location>
</feature>
<sequence>MQLQKTGHRREALHLPKVIFIAAAAATLLPVVQPPVALLLGLALAQTTGNPFAHITPKITHWLLQLSVIGLGFGMNAHAALQAGKAGFLFTIASIAGTLLLGLVTGRLLKIEKQTSHLIACGTAICGGSAIAAISPVIKAGEKQISVALGIVFLLNSLALFIFPAVGHWLGLSQQQFGLWSAIAIHDTSSVVGAANKYGETALQVATTVKLSRALWIMPVAFITTLLFRNSNGKIKIPWFIGLFLLAMVLNTWVPAVSTVGPLLVQSAKTALSLTLFLIGTGLTRQAFRGIGWQPLLQGVLLWVCISIGALVAILQLMK</sequence>
<evidence type="ECO:0000256" key="7">
    <source>
        <dbReference type="SAM" id="Phobius"/>
    </source>
</evidence>
<organism evidence="8 9">
    <name type="scientific">Chitinophaga eiseniae</name>
    <dbReference type="NCBI Taxonomy" id="634771"/>
    <lineage>
        <taxon>Bacteria</taxon>
        <taxon>Pseudomonadati</taxon>
        <taxon>Bacteroidota</taxon>
        <taxon>Chitinophagia</taxon>
        <taxon>Chitinophagales</taxon>
        <taxon>Chitinophagaceae</taxon>
        <taxon>Chitinophaga</taxon>
    </lineage>
</organism>
<evidence type="ECO:0000256" key="6">
    <source>
        <dbReference type="ARBA" id="ARBA00023136"/>
    </source>
</evidence>
<dbReference type="AlphaFoldDB" id="A0A1T4TH90"/>
<feature type="transmembrane region" description="Helical" evidence="7">
    <location>
        <begin position="147"/>
        <end position="170"/>
    </location>
</feature>
<keyword evidence="9" id="KW-1185">Reference proteome</keyword>
<evidence type="ECO:0000256" key="5">
    <source>
        <dbReference type="ARBA" id="ARBA00022989"/>
    </source>
</evidence>
<dbReference type="Proteomes" id="UP000190367">
    <property type="component" value="Unassembled WGS sequence"/>
</dbReference>
<evidence type="ECO:0000256" key="3">
    <source>
        <dbReference type="ARBA" id="ARBA00022475"/>
    </source>
</evidence>
<feature type="transmembrane region" description="Helical" evidence="7">
    <location>
        <begin position="115"/>
        <end position="135"/>
    </location>
</feature>
<evidence type="ECO:0000313" key="9">
    <source>
        <dbReference type="Proteomes" id="UP000190367"/>
    </source>
</evidence>
<feature type="transmembrane region" description="Helical" evidence="7">
    <location>
        <begin position="271"/>
        <end position="288"/>
    </location>
</feature>
<comment type="subcellular location">
    <subcellularLocation>
        <location evidence="1">Cell membrane</location>
        <topology evidence="1">Multi-pass membrane protein</topology>
    </subcellularLocation>
</comment>
<dbReference type="OrthoDB" id="9811391at2"/>
<feature type="transmembrane region" description="Helical" evidence="7">
    <location>
        <begin position="240"/>
        <end position="265"/>
    </location>
</feature>
<accession>A0A1T4TH90</accession>
<evidence type="ECO:0000256" key="4">
    <source>
        <dbReference type="ARBA" id="ARBA00022692"/>
    </source>
</evidence>
<dbReference type="GO" id="GO:0005886">
    <property type="term" value="C:plasma membrane"/>
    <property type="evidence" value="ECO:0007669"/>
    <property type="project" value="UniProtKB-SubCell"/>
</dbReference>
<keyword evidence="6 7" id="KW-0472">Membrane</keyword>
<protein>
    <submittedName>
        <fullName evidence="8">Conserved hypothetical integral membrane protein</fullName>
    </submittedName>
</protein>
<keyword evidence="4 7" id="KW-0812">Transmembrane</keyword>
<dbReference type="InterPro" id="IPR018383">
    <property type="entry name" value="UPF0324_pro"/>
</dbReference>
<keyword evidence="3" id="KW-1003">Cell membrane</keyword>